<organism evidence="1 2">
    <name type="scientific">Haemonchus contortus</name>
    <name type="common">Barber pole worm</name>
    <dbReference type="NCBI Taxonomy" id="6289"/>
    <lineage>
        <taxon>Eukaryota</taxon>
        <taxon>Metazoa</taxon>
        <taxon>Ecdysozoa</taxon>
        <taxon>Nematoda</taxon>
        <taxon>Chromadorea</taxon>
        <taxon>Rhabditida</taxon>
        <taxon>Rhabditina</taxon>
        <taxon>Rhabditomorpha</taxon>
        <taxon>Strongyloidea</taxon>
        <taxon>Trichostrongylidae</taxon>
        <taxon>Haemonchus</taxon>
    </lineage>
</organism>
<keyword evidence="1" id="KW-1185">Reference proteome</keyword>
<sequence>MKRSKDSEGPEREDHASVKVMVGDFNGATSLPLRVKGKTLLLTTSVENTIGSSKIIRIVLGKQKSLQVAKGRLSSATLGLKASVESLELQAIISKRPNLLSYARKR</sequence>
<dbReference type="WBParaSite" id="HCON_00120630-00001">
    <property type="protein sequence ID" value="HCON_00120630-00001"/>
    <property type="gene ID" value="HCON_00120630"/>
</dbReference>
<reference evidence="2" key="1">
    <citation type="submission" date="2020-12" db="UniProtKB">
        <authorList>
            <consortium name="WormBaseParasite"/>
        </authorList>
    </citation>
    <scope>IDENTIFICATION</scope>
    <source>
        <strain evidence="2">MHco3</strain>
    </source>
</reference>
<dbReference type="AlphaFoldDB" id="A0A7I4YPF3"/>
<protein>
    <submittedName>
        <fullName evidence="2">ASH domain-containing protein</fullName>
    </submittedName>
</protein>
<evidence type="ECO:0000313" key="2">
    <source>
        <dbReference type="WBParaSite" id="HCON_00120630-00001"/>
    </source>
</evidence>
<accession>A0A7I4YPF3</accession>
<dbReference type="Proteomes" id="UP000025227">
    <property type="component" value="Unplaced"/>
</dbReference>
<proteinExistence type="predicted"/>
<evidence type="ECO:0000313" key="1">
    <source>
        <dbReference type="Proteomes" id="UP000025227"/>
    </source>
</evidence>
<name>A0A7I4YPF3_HAECO</name>